<sequence length="68" mass="7887">MTVAVVSVLMTLSVFMAVLMIFLCAMLMLMRMRVLIRMGMRVLMRMGVCTDIAIFVRYNMHFYSLLSL</sequence>
<feature type="transmembrane region" description="Helical" evidence="1">
    <location>
        <begin position="42"/>
        <end position="60"/>
    </location>
</feature>
<dbReference type="EMBL" id="ACCL02000005">
    <property type="protein sequence ID" value="EET61680.1"/>
    <property type="molecule type" value="Genomic_DNA"/>
</dbReference>
<feature type="transmembrane region" description="Helical" evidence="1">
    <location>
        <begin position="6"/>
        <end position="30"/>
    </location>
</feature>
<keyword evidence="3" id="KW-1185">Reference proteome</keyword>
<protein>
    <submittedName>
        <fullName evidence="2">Uncharacterized protein</fullName>
    </submittedName>
</protein>
<comment type="caution">
    <text evidence="2">The sequence shown here is derived from an EMBL/GenBank/DDBJ whole genome shotgun (WGS) entry which is preliminary data.</text>
</comment>
<gene>
    <name evidence="2" type="ORF">BRYFOR_06363</name>
</gene>
<proteinExistence type="predicted"/>
<organism evidence="2 3">
    <name type="scientific">Marvinbryantia formatexigens DSM 14469</name>
    <dbReference type="NCBI Taxonomy" id="478749"/>
    <lineage>
        <taxon>Bacteria</taxon>
        <taxon>Bacillati</taxon>
        <taxon>Bacillota</taxon>
        <taxon>Clostridia</taxon>
        <taxon>Lachnospirales</taxon>
        <taxon>Lachnospiraceae</taxon>
        <taxon>Marvinbryantia</taxon>
    </lineage>
</organism>
<name>C6LCL6_9FIRM</name>
<dbReference type="AlphaFoldDB" id="C6LCL6"/>
<evidence type="ECO:0000256" key="1">
    <source>
        <dbReference type="SAM" id="Phobius"/>
    </source>
</evidence>
<evidence type="ECO:0000313" key="3">
    <source>
        <dbReference type="Proteomes" id="UP000005561"/>
    </source>
</evidence>
<dbReference type="Proteomes" id="UP000005561">
    <property type="component" value="Unassembled WGS sequence"/>
</dbReference>
<keyword evidence="1" id="KW-0472">Membrane</keyword>
<reference evidence="2" key="1">
    <citation type="submission" date="2009-07" db="EMBL/GenBank/DDBJ databases">
        <authorList>
            <person name="Weinstock G."/>
            <person name="Sodergren E."/>
            <person name="Clifton S."/>
            <person name="Fulton L."/>
            <person name="Fulton B."/>
            <person name="Courtney L."/>
            <person name="Fronick C."/>
            <person name="Harrison M."/>
            <person name="Strong C."/>
            <person name="Farmer C."/>
            <person name="Delahaunty K."/>
            <person name="Markovic C."/>
            <person name="Hall O."/>
            <person name="Minx P."/>
            <person name="Tomlinson C."/>
            <person name="Mitreva M."/>
            <person name="Nelson J."/>
            <person name="Hou S."/>
            <person name="Wollam A."/>
            <person name="Pepin K.H."/>
            <person name="Johnson M."/>
            <person name="Bhonagiri V."/>
            <person name="Nash W.E."/>
            <person name="Warren W."/>
            <person name="Chinwalla A."/>
            <person name="Mardis E.R."/>
            <person name="Wilson R.K."/>
        </authorList>
    </citation>
    <scope>NUCLEOTIDE SEQUENCE [LARGE SCALE GENOMIC DNA]</scope>
    <source>
        <strain evidence="2">DSM 14469</strain>
    </source>
</reference>
<keyword evidence="1" id="KW-0812">Transmembrane</keyword>
<accession>C6LCL6</accession>
<keyword evidence="1" id="KW-1133">Transmembrane helix</keyword>
<evidence type="ECO:0000313" key="2">
    <source>
        <dbReference type="EMBL" id="EET61680.1"/>
    </source>
</evidence>